<proteinExistence type="predicted"/>
<dbReference type="Proteomes" id="UP000245783">
    <property type="component" value="Unassembled WGS sequence"/>
</dbReference>
<dbReference type="GeneID" id="37038234"/>
<reference evidence="2 3" key="1">
    <citation type="journal article" date="2018" name="Mol. Biol. Evol.">
        <title>Broad Genomic Sampling Reveals a Smut Pathogenic Ancestry of the Fungal Clade Ustilaginomycotina.</title>
        <authorList>
            <person name="Kijpornyongpan T."/>
            <person name="Mondo S.J."/>
            <person name="Barry K."/>
            <person name="Sandor L."/>
            <person name="Lee J."/>
            <person name="Lipzen A."/>
            <person name="Pangilinan J."/>
            <person name="LaButti K."/>
            <person name="Hainaut M."/>
            <person name="Henrissat B."/>
            <person name="Grigoriev I.V."/>
            <person name="Spatafora J.W."/>
            <person name="Aime M.C."/>
        </authorList>
    </citation>
    <scope>NUCLEOTIDE SEQUENCE [LARGE SCALE GENOMIC DNA]</scope>
    <source>
        <strain evidence="2 3">MCA 4658</strain>
    </source>
</reference>
<keyword evidence="3" id="KW-1185">Reference proteome</keyword>
<dbReference type="AlphaFoldDB" id="A0A316VS59"/>
<feature type="chain" id="PRO_5016467218" evidence="1">
    <location>
        <begin position="22"/>
        <end position="103"/>
    </location>
</feature>
<evidence type="ECO:0000313" key="2">
    <source>
        <dbReference type="EMBL" id="PWN40479.1"/>
    </source>
</evidence>
<evidence type="ECO:0000256" key="1">
    <source>
        <dbReference type="SAM" id="SignalP"/>
    </source>
</evidence>
<dbReference type="EMBL" id="KZ819416">
    <property type="protein sequence ID" value="PWN40479.1"/>
    <property type="molecule type" value="Genomic_DNA"/>
</dbReference>
<accession>A0A316VS59</accession>
<name>A0A316VS59_9BASI</name>
<keyword evidence="1" id="KW-0732">Signal</keyword>
<evidence type="ECO:0000313" key="3">
    <source>
        <dbReference type="Proteomes" id="UP000245783"/>
    </source>
</evidence>
<sequence length="103" mass="11171">MLKRSIVSISILLMLASAVTSTRVTWAQPKAGCNLLNTPFDDEAARKDWVGACSDIYKGVFGFNPQGGKTADVYCFDATKRQANGKAVDYVSGVADYLCWPTI</sequence>
<gene>
    <name evidence="2" type="ORF">IE81DRAFT_349217</name>
</gene>
<dbReference type="InParanoid" id="A0A316VS59"/>
<protein>
    <submittedName>
        <fullName evidence="2">Uncharacterized protein</fullName>
    </submittedName>
</protein>
<feature type="signal peptide" evidence="1">
    <location>
        <begin position="1"/>
        <end position="21"/>
    </location>
</feature>
<dbReference type="RefSeq" id="XP_025367639.1">
    <property type="nucleotide sequence ID" value="XM_025516364.1"/>
</dbReference>
<organism evidence="2 3">
    <name type="scientific">Ceraceosorus guamensis</name>
    <dbReference type="NCBI Taxonomy" id="1522189"/>
    <lineage>
        <taxon>Eukaryota</taxon>
        <taxon>Fungi</taxon>
        <taxon>Dikarya</taxon>
        <taxon>Basidiomycota</taxon>
        <taxon>Ustilaginomycotina</taxon>
        <taxon>Exobasidiomycetes</taxon>
        <taxon>Ceraceosorales</taxon>
        <taxon>Ceraceosoraceae</taxon>
        <taxon>Ceraceosorus</taxon>
    </lineage>
</organism>
<dbReference type="OrthoDB" id="10310503at2759"/>